<keyword evidence="2" id="KW-1185">Reference proteome</keyword>
<evidence type="ECO:0000313" key="1">
    <source>
        <dbReference type="EMBL" id="CAA3023206.1"/>
    </source>
</evidence>
<protein>
    <submittedName>
        <fullName evidence="1">Uncharacterized protein</fullName>
    </submittedName>
</protein>
<reference evidence="1 2" key="1">
    <citation type="submission" date="2019-12" db="EMBL/GenBank/DDBJ databases">
        <authorList>
            <person name="Alioto T."/>
            <person name="Alioto T."/>
            <person name="Gomez Garrido J."/>
        </authorList>
    </citation>
    <scope>NUCLEOTIDE SEQUENCE [LARGE SCALE GENOMIC DNA]</scope>
</reference>
<sequence>MSEEDKEQSHLELLSIPDGLQTEEDRKNGLLESLRRTMPGNLTRLIEKINCVIADTTLIEWILDVPKKVGAETVAFQPGATADMALVLQIPKLIQLGNLDANGSIMKNEMINLSSEIPSWRNSELPWGVSSGLKARKMEQFHELALALELCGRPFLWVFRSNFANPNGFVVDPFYGFSARTLPTQMALSKE</sequence>
<comment type="caution">
    <text evidence="1">The sequence shown here is derived from an EMBL/GenBank/DDBJ whole genome shotgun (WGS) entry which is preliminary data.</text>
</comment>
<dbReference type="EMBL" id="CACTIH010009085">
    <property type="protein sequence ID" value="CAA3023206.1"/>
    <property type="molecule type" value="Genomic_DNA"/>
</dbReference>
<dbReference type="Gene3D" id="3.40.50.2000">
    <property type="entry name" value="Glycogen Phosphorylase B"/>
    <property type="match status" value="1"/>
</dbReference>
<name>A0A8S0UYM7_OLEEU</name>
<dbReference type="Gramene" id="OE9A027836T1">
    <property type="protein sequence ID" value="OE9A027836C1"/>
    <property type="gene ID" value="OE9A027836"/>
</dbReference>
<proteinExistence type="predicted"/>
<dbReference type="AlphaFoldDB" id="A0A8S0UYM7"/>
<dbReference type="OrthoDB" id="5835829at2759"/>
<dbReference type="Proteomes" id="UP000594638">
    <property type="component" value="Unassembled WGS sequence"/>
</dbReference>
<dbReference type="SUPFAM" id="SSF53756">
    <property type="entry name" value="UDP-Glycosyltransferase/glycogen phosphorylase"/>
    <property type="match status" value="1"/>
</dbReference>
<gene>
    <name evidence="1" type="ORF">OLEA9_A027836</name>
</gene>
<evidence type="ECO:0000313" key="2">
    <source>
        <dbReference type="Proteomes" id="UP000594638"/>
    </source>
</evidence>
<organism evidence="1 2">
    <name type="scientific">Olea europaea subsp. europaea</name>
    <dbReference type="NCBI Taxonomy" id="158383"/>
    <lineage>
        <taxon>Eukaryota</taxon>
        <taxon>Viridiplantae</taxon>
        <taxon>Streptophyta</taxon>
        <taxon>Embryophyta</taxon>
        <taxon>Tracheophyta</taxon>
        <taxon>Spermatophyta</taxon>
        <taxon>Magnoliopsida</taxon>
        <taxon>eudicotyledons</taxon>
        <taxon>Gunneridae</taxon>
        <taxon>Pentapetalae</taxon>
        <taxon>asterids</taxon>
        <taxon>lamiids</taxon>
        <taxon>Lamiales</taxon>
        <taxon>Oleaceae</taxon>
        <taxon>Oleeae</taxon>
        <taxon>Olea</taxon>
    </lineage>
</organism>
<accession>A0A8S0UYM7</accession>